<dbReference type="EMBL" id="SNYJ01000011">
    <property type="protein sequence ID" value="TDQ38028.1"/>
    <property type="molecule type" value="Genomic_DNA"/>
</dbReference>
<evidence type="ECO:0008006" key="7">
    <source>
        <dbReference type="Google" id="ProtNLM"/>
    </source>
</evidence>
<dbReference type="Pfam" id="PF13242">
    <property type="entry name" value="Hydrolase_like"/>
    <property type="match status" value="1"/>
</dbReference>
<dbReference type="InterPro" id="IPR023214">
    <property type="entry name" value="HAD_sf"/>
</dbReference>
<dbReference type="InterPro" id="IPR006549">
    <property type="entry name" value="HAD-SF_hydro_IIIA"/>
</dbReference>
<sequence length="172" mass="19567">MLMKWFLPDEHVNNVYDISPAALKKRGVRGVITDLDNTLVEWDRDDATPELLEWFQSMQANHILVTIISNNSKARVTSFSEPVGVPFIYKARKPMGRAFKRAIKDMGLKKEEVVVVGDQLLTDVFGGNRAGLKTILVVPVSKSDGLITRVNRQIERRLLTFMKKKGLVKWED</sequence>
<dbReference type="NCBIfam" id="TIGR01549">
    <property type="entry name" value="HAD-SF-IA-v1"/>
    <property type="match status" value="1"/>
</dbReference>
<keyword evidence="3" id="KW-0378">Hydrolase</keyword>
<dbReference type="Gene3D" id="3.40.50.1000">
    <property type="entry name" value="HAD superfamily/HAD-like"/>
    <property type="match status" value="1"/>
</dbReference>
<keyword evidence="2" id="KW-0479">Metal-binding</keyword>
<dbReference type="InterPro" id="IPR051400">
    <property type="entry name" value="HAD-like_hydrolase"/>
</dbReference>
<gene>
    <name evidence="5" type="ORF">EV213_111109</name>
</gene>
<dbReference type="NCBIfam" id="TIGR01668">
    <property type="entry name" value="YqeG_hyp_ppase"/>
    <property type="match status" value="1"/>
</dbReference>
<evidence type="ECO:0000256" key="3">
    <source>
        <dbReference type="ARBA" id="ARBA00022801"/>
    </source>
</evidence>
<evidence type="ECO:0000256" key="4">
    <source>
        <dbReference type="ARBA" id="ARBA00022842"/>
    </source>
</evidence>
<dbReference type="GO" id="GO:0046872">
    <property type="term" value="F:metal ion binding"/>
    <property type="evidence" value="ECO:0007669"/>
    <property type="project" value="UniProtKB-KW"/>
</dbReference>
<dbReference type="NCBIfam" id="TIGR01662">
    <property type="entry name" value="HAD-SF-IIIA"/>
    <property type="match status" value="1"/>
</dbReference>
<dbReference type="PANTHER" id="PTHR46470">
    <property type="entry name" value="N-ACYLNEURAMINATE-9-PHOSPHATASE"/>
    <property type="match status" value="1"/>
</dbReference>
<dbReference type="RefSeq" id="WP_243740151.1">
    <property type="nucleotide sequence ID" value="NZ_SNYJ01000011.1"/>
</dbReference>
<dbReference type="CDD" id="cd16416">
    <property type="entry name" value="HAD_BsYqeG-like"/>
    <property type="match status" value="1"/>
</dbReference>
<evidence type="ECO:0000256" key="2">
    <source>
        <dbReference type="ARBA" id="ARBA00022723"/>
    </source>
</evidence>
<keyword evidence="6" id="KW-1185">Reference proteome</keyword>
<evidence type="ECO:0000313" key="6">
    <source>
        <dbReference type="Proteomes" id="UP000295632"/>
    </source>
</evidence>
<comment type="cofactor">
    <cofactor evidence="1">
        <name>Mg(2+)</name>
        <dbReference type="ChEBI" id="CHEBI:18420"/>
    </cofactor>
</comment>
<dbReference type="InterPro" id="IPR010021">
    <property type="entry name" value="PGPP1/Gep4"/>
</dbReference>
<dbReference type="GO" id="GO:0008962">
    <property type="term" value="F:phosphatidylglycerophosphatase activity"/>
    <property type="evidence" value="ECO:0007669"/>
    <property type="project" value="InterPro"/>
</dbReference>
<dbReference type="FunFam" id="3.40.50.1000:FF:000067">
    <property type="entry name" value="HAD phosphatase, family IIIA"/>
    <property type="match status" value="1"/>
</dbReference>
<evidence type="ECO:0000256" key="1">
    <source>
        <dbReference type="ARBA" id="ARBA00001946"/>
    </source>
</evidence>
<dbReference type="InterPro" id="IPR036412">
    <property type="entry name" value="HAD-like_sf"/>
</dbReference>
<dbReference type="GO" id="GO:0044281">
    <property type="term" value="P:small molecule metabolic process"/>
    <property type="evidence" value="ECO:0007669"/>
    <property type="project" value="UniProtKB-ARBA"/>
</dbReference>
<accession>A0A4R6TW18</accession>
<proteinExistence type="predicted"/>
<dbReference type="SUPFAM" id="SSF56784">
    <property type="entry name" value="HAD-like"/>
    <property type="match status" value="1"/>
</dbReference>
<name>A0A4R6TW18_9BACI</name>
<dbReference type="InterPro" id="IPR006439">
    <property type="entry name" value="HAD-SF_hydro_IA"/>
</dbReference>
<dbReference type="Proteomes" id="UP000295632">
    <property type="component" value="Unassembled WGS sequence"/>
</dbReference>
<protein>
    <recommendedName>
        <fullName evidence="7">YqeG family HAD IIIA-type phosphatase</fullName>
    </recommendedName>
</protein>
<keyword evidence="4" id="KW-0460">Magnesium</keyword>
<organism evidence="5 6">
    <name type="scientific">Aureibacillus halotolerans</name>
    <dbReference type="NCBI Taxonomy" id="1508390"/>
    <lineage>
        <taxon>Bacteria</taxon>
        <taxon>Bacillati</taxon>
        <taxon>Bacillota</taxon>
        <taxon>Bacilli</taxon>
        <taxon>Bacillales</taxon>
        <taxon>Bacillaceae</taxon>
        <taxon>Aureibacillus</taxon>
    </lineage>
</organism>
<dbReference type="PANTHER" id="PTHR46470:SF2">
    <property type="entry name" value="GLYCERALDEHYDE 3-PHOSPHATE PHOSPHATASE"/>
    <property type="match status" value="1"/>
</dbReference>
<comment type="caution">
    <text evidence="5">The sequence shown here is derived from an EMBL/GenBank/DDBJ whole genome shotgun (WGS) entry which is preliminary data.</text>
</comment>
<dbReference type="AlphaFoldDB" id="A0A4R6TW18"/>
<evidence type="ECO:0000313" key="5">
    <source>
        <dbReference type="EMBL" id="TDQ38028.1"/>
    </source>
</evidence>
<reference evidence="5 6" key="1">
    <citation type="submission" date="2019-03" db="EMBL/GenBank/DDBJ databases">
        <title>Genomic Encyclopedia of Type Strains, Phase IV (KMG-IV): sequencing the most valuable type-strain genomes for metagenomic binning, comparative biology and taxonomic classification.</title>
        <authorList>
            <person name="Goeker M."/>
        </authorList>
    </citation>
    <scope>NUCLEOTIDE SEQUENCE [LARGE SCALE GENOMIC DNA]</scope>
    <source>
        <strain evidence="5 6">DSM 28697</strain>
    </source>
</reference>